<protein>
    <recommendedName>
        <fullName evidence="1">F-box domain-containing protein</fullName>
    </recommendedName>
</protein>
<feature type="domain" description="F-box" evidence="1">
    <location>
        <begin position="22"/>
        <end position="70"/>
    </location>
</feature>
<dbReference type="InterPro" id="IPR053781">
    <property type="entry name" value="F-box_AtFBL13-like"/>
</dbReference>
<name>A0AAF1AZY7_DAUCS</name>
<dbReference type="PANTHER" id="PTHR31900">
    <property type="entry name" value="F-BOX/RNI SUPERFAMILY PROTEIN-RELATED"/>
    <property type="match status" value="1"/>
</dbReference>
<dbReference type="PANTHER" id="PTHR31900:SF27">
    <property type="entry name" value="FBD DOMAIN-CONTAINING PROTEIN"/>
    <property type="match status" value="1"/>
</dbReference>
<sequence>METRSAKRKKLLDHVDDNESGEDYLTDLPDAILHYILFLLPIKNIAQTCVLSKRWRHIWYSFPDLDFTTVRQKEGMKFINDVLSIREKQHCCSDIRVLRVGGSFVCSQLNSLIRRAVKSCNVQHLEIDVVTNECFNLPRSVARSDSLRILKMKLLGQGFRLSIVRDGFQTLETLSLSNVVFNEHPNVVMDPLSFPSLRKLSMEKCRGLRHLRVYCQTLVKFSLSECSELDNLEISCAKLEKLSVSRCFNSASSRSSVKIDALKLDRIMWKGNAITDHSSLHNLRSLQKASVCFESVTAAHLTSMSKFFIGLSQSKCLKLETPCFELLSKNKHFAGVIYEAFVNLKSLELHTSKIQELASLFRSSLSLHKLIISITSDSKSDRNLSSSSSDERYWKSQSQASKPFLHELKSVTLHGISESEREFSLVKFLLGNTRVLQEMVISCAAGRGCRRLERIESRVMQFYRASFDAKIVFH</sequence>
<dbReference type="InterPro" id="IPR032675">
    <property type="entry name" value="LRR_dom_sf"/>
</dbReference>
<dbReference type="Gene3D" id="1.20.1280.50">
    <property type="match status" value="1"/>
</dbReference>
<dbReference type="InterPro" id="IPR006566">
    <property type="entry name" value="FBD"/>
</dbReference>
<accession>A0AAF1AZY7</accession>
<dbReference type="CDD" id="cd22160">
    <property type="entry name" value="F-box_AtFBL13-like"/>
    <property type="match status" value="1"/>
</dbReference>
<dbReference type="Gene3D" id="3.80.10.10">
    <property type="entry name" value="Ribonuclease Inhibitor"/>
    <property type="match status" value="1"/>
</dbReference>
<dbReference type="EMBL" id="CP093346">
    <property type="protein sequence ID" value="WOG98791.1"/>
    <property type="molecule type" value="Genomic_DNA"/>
</dbReference>
<proteinExistence type="predicted"/>
<gene>
    <name evidence="2" type="ORF">DCAR_0418136</name>
</gene>
<dbReference type="SUPFAM" id="SSF52047">
    <property type="entry name" value="RNI-like"/>
    <property type="match status" value="1"/>
</dbReference>
<dbReference type="Proteomes" id="UP000077755">
    <property type="component" value="Chromosome 4"/>
</dbReference>
<evidence type="ECO:0000313" key="3">
    <source>
        <dbReference type="Proteomes" id="UP000077755"/>
    </source>
</evidence>
<organism evidence="2 3">
    <name type="scientific">Daucus carota subsp. sativus</name>
    <name type="common">Carrot</name>
    <dbReference type="NCBI Taxonomy" id="79200"/>
    <lineage>
        <taxon>Eukaryota</taxon>
        <taxon>Viridiplantae</taxon>
        <taxon>Streptophyta</taxon>
        <taxon>Embryophyta</taxon>
        <taxon>Tracheophyta</taxon>
        <taxon>Spermatophyta</taxon>
        <taxon>Magnoliopsida</taxon>
        <taxon>eudicotyledons</taxon>
        <taxon>Gunneridae</taxon>
        <taxon>Pentapetalae</taxon>
        <taxon>asterids</taxon>
        <taxon>campanulids</taxon>
        <taxon>Apiales</taxon>
        <taxon>Apiaceae</taxon>
        <taxon>Apioideae</taxon>
        <taxon>Scandiceae</taxon>
        <taxon>Daucinae</taxon>
        <taxon>Daucus</taxon>
        <taxon>Daucus sect. Daucus</taxon>
    </lineage>
</organism>
<dbReference type="InterPro" id="IPR036047">
    <property type="entry name" value="F-box-like_dom_sf"/>
</dbReference>
<dbReference type="Pfam" id="PF00646">
    <property type="entry name" value="F-box"/>
    <property type="match status" value="1"/>
</dbReference>
<dbReference type="AlphaFoldDB" id="A0AAF1AZY7"/>
<dbReference type="InterPro" id="IPR050232">
    <property type="entry name" value="FBL13/AtMIF1-like"/>
</dbReference>
<dbReference type="Pfam" id="PF08387">
    <property type="entry name" value="FBD"/>
    <property type="match status" value="1"/>
</dbReference>
<keyword evidence="3" id="KW-1185">Reference proteome</keyword>
<evidence type="ECO:0000313" key="2">
    <source>
        <dbReference type="EMBL" id="WOG98791.1"/>
    </source>
</evidence>
<reference evidence="2" key="1">
    <citation type="journal article" date="2016" name="Nat. Genet.">
        <title>A high-quality carrot genome assembly provides new insights into carotenoid accumulation and asterid genome evolution.</title>
        <authorList>
            <person name="Iorizzo M."/>
            <person name="Ellison S."/>
            <person name="Senalik D."/>
            <person name="Zeng P."/>
            <person name="Satapoomin P."/>
            <person name="Huang J."/>
            <person name="Bowman M."/>
            <person name="Iovene M."/>
            <person name="Sanseverino W."/>
            <person name="Cavagnaro P."/>
            <person name="Yildiz M."/>
            <person name="Macko-Podgorni A."/>
            <person name="Moranska E."/>
            <person name="Grzebelus E."/>
            <person name="Grzebelus D."/>
            <person name="Ashrafi H."/>
            <person name="Zheng Z."/>
            <person name="Cheng S."/>
            <person name="Spooner D."/>
            <person name="Van Deynze A."/>
            <person name="Simon P."/>
        </authorList>
    </citation>
    <scope>NUCLEOTIDE SEQUENCE</scope>
    <source>
        <tissue evidence="2">Leaf</tissue>
    </source>
</reference>
<reference evidence="2" key="2">
    <citation type="submission" date="2022-03" db="EMBL/GenBank/DDBJ databases">
        <title>Draft title - Genomic analysis of global carrot germplasm unveils the trajectory of domestication and the origin of high carotenoid orange carrot.</title>
        <authorList>
            <person name="Iorizzo M."/>
            <person name="Ellison S."/>
            <person name="Senalik D."/>
            <person name="Macko-Podgorni A."/>
            <person name="Grzebelus D."/>
            <person name="Bostan H."/>
            <person name="Rolling W."/>
            <person name="Curaba J."/>
            <person name="Simon P."/>
        </authorList>
    </citation>
    <scope>NUCLEOTIDE SEQUENCE</scope>
    <source>
        <tissue evidence="2">Leaf</tissue>
    </source>
</reference>
<dbReference type="InterPro" id="IPR001810">
    <property type="entry name" value="F-box_dom"/>
</dbReference>
<evidence type="ECO:0000259" key="1">
    <source>
        <dbReference type="PROSITE" id="PS50181"/>
    </source>
</evidence>
<dbReference type="PROSITE" id="PS50181">
    <property type="entry name" value="FBOX"/>
    <property type="match status" value="1"/>
</dbReference>
<dbReference type="SUPFAM" id="SSF81383">
    <property type="entry name" value="F-box domain"/>
    <property type="match status" value="1"/>
</dbReference>